<keyword evidence="2" id="KW-1185">Reference proteome</keyword>
<comment type="caution">
    <text evidence="1">The sequence shown here is derived from an EMBL/GenBank/DDBJ whole genome shotgun (WGS) entry which is preliminary data.</text>
</comment>
<dbReference type="EMBL" id="VIEB01000977">
    <property type="protein sequence ID" value="TQD77192.1"/>
    <property type="molecule type" value="Genomic_DNA"/>
</dbReference>
<accession>A0A540KT50</accession>
<dbReference type="AlphaFoldDB" id="A0A540KT50"/>
<organism evidence="1 2">
    <name type="scientific">Malus baccata</name>
    <name type="common">Siberian crab apple</name>
    <name type="synonym">Pyrus baccata</name>
    <dbReference type="NCBI Taxonomy" id="106549"/>
    <lineage>
        <taxon>Eukaryota</taxon>
        <taxon>Viridiplantae</taxon>
        <taxon>Streptophyta</taxon>
        <taxon>Embryophyta</taxon>
        <taxon>Tracheophyta</taxon>
        <taxon>Spermatophyta</taxon>
        <taxon>Magnoliopsida</taxon>
        <taxon>eudicotyledons</taxon>
        <taxon>Gunneridae</taxon>
        <taxon>Pentapetalae</taxon>
        <taxon>rosids</taxon>
        <taxon>fabids</taxon>
        <taxon>Rosales</taxon>
        <taxon>Rosaceae</taxon>
        <taxon>Amygdaloideae</taxon>
        <taxon>Maleae</taxon>
        <taxon>Malus</taxon>
    </lineage>
</organism>
<sequence length="139" mass="15150">MVSSNNESGGEKEDPPLKQLAELGKTLKKKRDHALLLPAFEFECFTPDTASSTGPYKDSTADHLTKISRGILDQIRKTIGDGAQNVDAGPLLPERKRSTRCPVLGNTIWKKDETFALETAKGFCFPLSLSPSPVAPPLR</sequence>
<evidence type="ECO:0000313" key="2">
    <source>
        <dbReference type="Proteomes" id="UP000315295"/>
    </source>
</evidence>
<evidence type="ECO:0000313" key="1">
    <source>
        <dbReference type="EMBL" id="TQD77192.1"/>
    </source>
</evidence>
<name>A0A540KT50_MALBA</name>
<reference evidence="1 2" key="1">
    <citation type="journal article" date="2019" name="G3 (Bethesda)">
        <title>Sequencing of a Wild Apple (Malus baccata) Genome Unravels the Differences Between Cultivated and Wild Apple Species Regarding Disease Resistance and Cold Tolerance.</title>
        <authorList>
            <person name="Chen X."/>
        </authorList>
    </citation>
    <scope>NUCLEOTIDE SEQUENCE [LARGE SCALE GENOMIC DNA]</scope>
    <source>
        <strain evidence="2">cv. Shandingzi</strain>
        <tissue evidence="1">Leaves</tissue>
    </source>
</reference>
<proteinExistence type="predicted"/>
<protein>
    <submittedName>
        <fullName evidence="1">Uncharacterized protein</fullName>
    </submittedName>
</protein>
<gene>
    <name evidence="1" type="ORF">C1H46_037276</name>
</gene>
<dbReference type="Proteomes" id="UP000315295">
    <property type="component" value="Unassembled WGS sequence"/>
</dbReference>